<organism evidence="2 3">
    <name type="scientific">Cucumis melo var. makuwa</name>
    <name type="common">Oriental melon</name>
    <dbReference type="NCBI Taxonomy" id="1194695"/>
    <lineage>
        <taxon>Eukaryota</taxon>
        <taxon>Viridiplantae</taxon>
        <taxon>Streptophyta</taxon>
        <taxon>Embryophyta</taxon>
        <taxon>Tracheophyta</taxon>
        <taxon>Spermatophyta</taxon>
        <taxon>Magnoliopsida</taxon>
        <taxon>eudicotyledons</taxon>
        <taxon>Gunneridae</taxon>
        <taxon>Pentapetalae</taxon>
        <taxon>rosids</taxon>
        <taxon>fabids</taxon>
        <taxon>Cucurbitales</taxon>
        <taxon>Cucurbitaceae</taxon>
        <taxon>Benincaseae</taxon>
        <taxon>Cucumis</taxon>
    </lineage>
</organism>
<gene>
    <name evidence="2" type="ORF">E5676_scaffold142G002320</name>
</gene>
<keyword evidence="1" id="KW-0812">Transmembrane</keyword>
<accession>A0A5D3DIJ7</accession>
<feature type="transmembrane region" description="Helical" evidence="1">
    <location>
        <begin position="110"/>
        <end position="127"/>
    </location>
</feature>
<evidence type="ECO:0000313" key="2">
    <source>
        <dbReference type="EMBL" id="TYK23200.1"/>
    </source>
</evidence>
<reference evidence="2 3" key="1">
    <citation type="submission" date="2019-08" db="EMBL/GenBank/DDBJ databases">
        <title>Draft genome sequences of two oriental melons (Cucumis melo L. var makuwa).</title>
        <authorList>
            <person name="Kwon S.-Y."/>
        </authorList>
    </citation>
    <scope>NUCLEOTIDE SEQUENCE [LARGE SCALE GENOMIC DNA]</scope>
    <source>
        <strain evidence="3">cv. Chang Bougi</strain>
        <tissue evidence="2">Leaf</tissue>
    </source>
</reference>
<evidence type="ECO:0000256" key="1">
    <source>
        <dbReference type="SAM" id="Phobius"/>
    </source>
</evidence>
<name>A0A5D3DIJ7_CUCMM</name>
<dbReference type="AlphaFoldDB" id="A0A5D3DIJ7"/>
<keyword evidence="1" id="KW-1133">Transmembrane helix</keyword>
<sequence length="134" mass="14596">MLDLDDIPKTTFAAYNVPHVSLHVPPPNSIQPTPLLQSNLYPLPPADSTANPSYHPEVRNPQIHLTFEVGGSSANSNLNVQVSSSSLGVAHQQLEVLQQQIAAIEATLEATFTLLVMAFGTVYMIFFKGKIEQQ</sequence>
<keyword evidence="1" id="KW-0472">Membrane</keyword>
<dbReference type="EMBL" id="SSTD01004586">
    <property type="protein sequence ID" value="TYK23200.1"/>
    <property type="molecule type" value="Genomic_DNA"/>
</dbReference>
<evidence type="ECO:0000313" key="3">
    <source>
        <dbReference type="Proteomes" id="UP000321947"/>
    </source>
</evidence>
<proteinExistence type="predicted"/>
<protein>
    <submittedName>
        <fullName evidence="2">Kirola-like</fullName>
    </submittedName>
</protein>
<dbReference type="Proteomes" id="UP000321947">
    <property type="component" value="Unassembled WGS sequence"/>
</dbReference>
<comment type="caution">
    <text evidence="2">The sequence shown here is derived from an EMBL/GenBank/DDBJ whole genome shotgun (WGS) entry which is preliminary data.</text>
</comment>